<keyword evidence="9" id="KW-0694">RNA-binding</keyword>
<evidence type="ECO:0000256" key="8">
    <source>
        <dbReference type="ARBA" id="ARBA00022842"/>
    </source>
</evidence>
<evidence type="ECO:0000256" key="9">
    <source>
        <dbReference type="ARBA" id="ARBA00022884"/>
    </source>
</evidence>
<dbReference type="GO" id="GO:0090486">
    <property type="term" value="F:small RNA 2'-O-methyltransferase activity"/>
    <property type="evidence" value="ECO:0007669"/>
    <property type="project" value="UniProtKB-EC"/>
</dbReference>
<dbReference type="GO" id="GO:0005737">
    <property type="term" value="C:cytoplasm"/>
    <property type="evidence" value="ECO:0007669"/>
    <property type="project" value="TreeGrafter"/>
</dbReference>
<dbReference type="GO" id="GO:0046872">
    <property type="term" value="F:metal ion binding"/>
    <property type="evidence" value="ECO:0007669"/>
    <property type="project" value="UniProtKB-KW"/>
</dbReference>
<dbReference type="GO" id="GO:0030422">
    <property type="term" value="P:siRNA processing"/>
    <property type="evidence" value="ECO:0007669"/>
    <property type="project" value="TreeGrafter"/>
</dbReference>
<dbReference type="OrthoDB" id="2154311at2759"/>
<keyword evidence="14" id="KW-1185">Reference proteome</keyword>
<proteinExistence type="inferred from homology"/>
<dbReference type="SUPFAM" id="SSF53335">
    <property type="entry name" value="S-adenosyl-L-methionine-dependent methyltransferases"/>
    <property type="match status" value="1"/>
</dbReference>
<organism evidence="13 14">
    <name type="scientific">Tulasnella calospora MUT 4182</name>
    <dbReference type="NCBI Taxonomy" id="1051891"/>
    <lineage>
        <taxon>Eukaryota</taxon>
        <taxon>Fungi</taxon>
        <taxon>Dikarya</taxon>
        <taxon>Basidiomycota</taxon>
        <taxon>Agaricomycotina</taxon>
        <taxon>Agaricomycetes</taxon>
        <taxon>Cantharellales</taxon>
        <taxon>Tulasnellaceae</taxon>
        <taxon>Tulasnella</taxon>
    </lineage>
</organism>
<dbReference type="Gene3D" id="3.40.50.150">
    <property type="entry name" value="Vaccinia Virus protein VP39"/>
    <property type="match status" value="1"/>
</dbReference>
<evidence type="ECO:0000256" key="1">
    <source>
        <dbReference type="ARBA" id="ARBA00001946"/>
    </source>
</evidence>
<evidence type="ECO:0000256" key="10">
    <source>
        <dbReference type="ARBA" id="ARBA00023158"/>
    </source>
</evidence>
<comment type="catalytic activity">
    <reaction evidence="12">
        <text>small RNA 3'-end nucleotide + S-adenosyl-L-methionine = small RNA 3'-end 2'-O-methylnucleotide + S-adenosyl-L-homocysteine + H(+)</text>
        <dbReference type="Rhea" id="RHEA:37887"/>
        <dbReference type="Rhea" id="RHEA-COMP:10415"/>
        <dbReference type="Rhea" id="RHEA-COMP:10416"/>
        <dbReference type="ChEBI" id="CHEBI:15378"/>
        <dbReference type="ChEBI" id="CHEBI:57856"/>
        <dbReference type="ChEBI" id="CHEBI:59789"/>
        <dbReference type="ChEBI" id="CHEBI:74896"/>
        <dbReference type="ChEBI" id="CHEBI:74898"/>
        <dbReference type="EC" id="2.1.1.386"/>
    </reaction>
</comment>
<evidence type="ECO:0000256" key="4">
    <source>
        <dbReference type="ARBA" id="ARBA00022603"/>
    </source>
</evidence>
<evidence type="ECO:0000256" key="2">
    <source>
        <dbReference type="ARBA" id="ARBA00009026"/>
    </source>
</evidence>
<comment type="similarity">
    <text evidence="2">Belongs to the methyltransferase superfamily. HEN1 family.</text>
</comment>
<keyword evidence="6" id="KW-0949">S-adenosyl-L-methionine</keyword>
<dbReference type="HOGENOM" id="CLU_1483036_0_0_1"/>
<evidence type="ECO:0000256" key="11">
    <source>
        <dbReference type="ARBA" id="ARBA00035025"/>
    </source>
</evidence>
<evidence type="ECO:0000313" key="13">
    <source>
        <dbReference type="EMBL" id="KIO34670.1"/>
    </source>
</evidence>
<dbReference type="GO" id="GO:0003723">
    <property type="term" value="F:RNA binding"/>
    <property type="evidence" value="ECO:0007669"/>
    <property type="project" value="UniProtKB-KW"/>
</dbReference>
<evidence type="ECO:0000256" key="12">
    <source>
        <dbReference type="ARBA" id="ARBA00048418"/>
    </source>
</evidence>
<dbReference type="EMBL" id="KN822942">
    <property type="protein sequence ID" value="KIO34670.1"/>
    <property type="molecule type" value="Genomic_DNA"/>
</dbReference>
<keyword evidence="8" id="KW-0460">Magnesium</keyword>
<dbReference type="InterPro" id="IPR026610">
    <property type="entry name" value="Hen1"/>
</dbReference>
<name>A0A0C3QNB3_9AGAM</name>
<evidence type="ECO:0000313" key="14">
    <source>
        <dbReference type="Proteomes" id="UP000054248"/>
    </source>
</evidence>
<dbReference type="EC" id="2.1.1.386" evidence="11"/>
<keyword evidence="5" id="KW-0808">Transferase</keyword>
<dbReference type="GO" id="GO:0001510">
    <property type="term" value="P:RNA methylation"/>
    <property type="evidence" value="ECO:0007669"/>
    <property type="project" value="InterPro"/>
</dbReference>
<dbReference type="GO" id="GO:0005634">
    <property type="term" value="C:nucleus"/>
    <property type="evidence" value="ECO:0007669"/>
    <property type="project" value="TreeGrafter"/>
</dbReference>
<protein>
    <recommendedName>
        <fullName evidence="3">Small RNA 2'-O-methyltransferase</fullName>
        <ecNumber evidence="11">2.1.1.386</ecNumber>
    </recommendedName>
</protein>
<evidence type="ECO:0000256" key="6">
    <source>
        <dbReference type="ARBA" id="ARBA00022691"/>
    </source>
</evidence>
<evidence type="ECO:0000256" key="3">
    <source>
        <dbReference type="ARBA" id="ARBA00021330"/>
    </source>
</evidence>
<dbReference type="PANTHER" id="PTHR21404">
    <property type="entry name" value="HEN1"/>
    <property type="match status" value="1"/>
</dbReference>
<accession>A0A0C3QNB3</accession>
<gene>
    <name evidence="13" type="ORF">M407DRAFT_209954</name>
</gene>
<dbReference type="STRING" id="1051891.A0A0C3QNB3"/>
<comment type="cofactor">
    <cofactor evidence="1">
        <name>Mg(2+)</name>
        <dbReference type="ChEBI" id="CHEBI:18420"/>
    </cofactor>
</comment>
<dbReference type="AlphaFoldDB" id="A0A0C3QNB3"/>
<dbReference type="PANTHER" id="PTHR21404:SF3">
    <property type="entry name" value="SMALL RNA 2'-O-METHYLTRANSFERASE"/>
    <property type="match status" value="1"/>
</dbReference>
<dbReference type="InterPro" id="IPR029063">
    <property type="entry name" value="SAM-dependent_MTases_sf"/>
</dbReference>
<dbReference type="Proteomes" id="UP000054248">
    <property type="component" value="Unassembled WGS sequence"/>
</dbReference>
<keyword evidence="7" id="KW-0479">Metal-binding</keyword>
<keyword evidence="4" id="KW-0489">Methyltransferase</keyword>
<reference evidence="13 14" key="1">
    <citation type="submission" date="2014-04" db="EMBL/GenBank/DDBJ databases">
        <authorList>
            <consortium name="DOE Joint Genome Institute"/>
            <person name="Kuo A."/>
            <person name="Girlanda M."/>
            <person name="Perotto S."/>
            <person name="Kohler A."/>
            <person name="Nagy L.G."/>
            <person name="Floudas D."/>
            <person name="Copeland A."/>
            <person name="Barry K.W."/>
            <person name="Cichocki N."/>
            <person name="Veneault-Fourrey C."/>
            <person name="LaButti K."/>
            <person name="Lindquist E.A."/>
            <person name="Lipzen A."/>
            <person name="Lundell T."/>
            <person name="Morin E."/>
            <person name="Murat C."/>
            <person name="Sun H."/>
            <person name="Tunlid A."/>
            <person name="Henrissat B."/>
            <person name="Grigoriev I.V."/>
            <person name="Hibbett D.S."/>
            <person name="Martin F."/>
            <person name="Nordberg H.P."/>
            <person name="Cantor M.N."/>
            <person name="Hua S.X."/>
        </authorList>
    </citation>
    <scope>NUCLEOTIDE SEQUENCE [LARGE SCALE GENOMIC DNA]</scope>
    <source>
        <strain evidence="13 14">MUT 4182</strain>
    </source>
</reference>
<evidence type="ECO:0000256" key="5">
    <source>
        <dbReference type="ARBA" id="ARBA00022679"/>
    </source>
</evidence>
<keyword evidence="10" id="KW-0943">RNA-mediated gene silencing</keyword>
<evidence type="ECO:0000256" key="7">
    <source>
        <dbReference type="ARBA" id="ARBA00022723"/>
    </source>
</evidence>
<reference evidence="14" key="2">
    <citation type="submission" date="2015-01" db="EMBL/GenBank/DDBJ databases">
        <title>Evolutionary Origins and Diversification of the Mycorrhizal Mutualists.</title>
        <authorList>
            <consortium name="DOE Joint Genome Institute"/>
            <consortium name="Mycorrhizal Genomics Consortium"/>
            <person name="Kohler A."/>
            <person name="Kuo A."/>
            <person name="Nagy L.G."/>
            <person name="Floudas D."/>
            <person name="Copeland A."/>
            <person name="Barry K.W."/>
            <person name="Cichocki N."/>
            <person name="Veneault-Fourrey C."/>
            <person name="LaButti K."/>
            <person name="Lindquist E.A."/>
            <person name="Lipzen A."/>
            <person name="Lundell T."/>
            <person name="Morin E."/>
            <person name="Murat C."/>
            <person name="Riley R."/>
            <person name="Ohm R."/>
            <person name="Sun H."/>
            <person name="Tunlid A."/>
            <person name="Henrissat B."/>
            <person name="Grigoriev I.V."/>
            <person name="Hibbett D.S."/>
            <person name="Martin F."/>
        </authorList>
    </citation>
    <scope>NUCLEOTIDE SEQUENCE [LARGE SCALE GENOMIC DNA]</scope>
    <source>
        <strain evidence="14">MUT 4182</strain>
    </source>
</reference>
<sequence>MDQILAAEESQPKVANVTFNPALWLQRRTWVLNQLREHRATSVIDLGCGEGSLLSVLCQPASTIPPKPDDTTPNAEIEPTLDIHISHLVGLDVDDQSLKIAVEETAPVLEDRLNDLPLWERPRPRWLDLDVQIYRGGLEVLNGDDGENKKRWFGSKTGDWDAIVSTEVCVWRFLLLPSCTTS</sequence>